<evidence type="ECO:0000313" key="1">
    <source>
        <dbReference type="EMBL" id="GAQ84611.1"/>
    </source>
</evidence>
<proteinExistence type="predicted"/>
<sequence>MEAGLPSDAVLAILKKLAVQDPLSLLRATFACKCILEMAEKNPAVWREEFLALYRREMGAIRSDDVAKLDAGIAEQDLAFVPF</sequence>
<name>A0A1Y1I635_KLENI</name>
<dbReference type="SUPFAM" id="SSF81383">
    <property type="entry name" value="F-box domain"/>
    <property type="match status" value="1"/>
</dbReference>
<dbReference type="AlphaFoldDB" id="A0A1Y1I635"/>
<protein>
    <recommendedName>
        <fullName evidence="3">F-box domain-containing protein</fullName>
    </recommendedName>
</protein>
<dbReference type="EMBL" id="DF237146">
    <property type="protein sequence ID" value="GAQ84611.1"/>
    <property type="molecule type" value="Genomic_DNA"/>
</dbReference>
<evidence type="ECO:0000313" key="2">
    <source>
        <dbReference type="Proteomes" id="UP000054558"/>
    </source>
</evidence>
<organism evidence="1 2">
    <name type="scientific">Klebsormidium nitens</name>
    <name type="common">Green alga</name>
    <name type="synonym">Ulothrix nitens</name>
    <dbReference type="NCBI Taxonomy" id="105231"/>
    <lineage>
        <taxon>Eukaryota</taxon>
        <taxon>Viridiplantae</taxon>
        <taxon>Streptophyta</taxon>
        <taxon>Klebsormidiophyceae</taxon>
        <taxon>Klebsormidiales</taxon>
        <taxon>Klebsormidiaceae</taxon>
        <taxon>Klebsormidium</taxon>
    </lineage>
</organism>
<reference evidence="1 2" key="1">
    <citation type="journal article" date="2014" name="Nat. Commun.">
        <title>Klebsormidium flaccidum genome reveals primary factors for plant terrestrial adaptation.</title>
        <authorList>
            <person name="Hori K."/>
            <person name="Maruyama F."/>
            <person name="Fujisawa T."/>
            <person name="Togashi T."/>
            <person name="Yamamoto N."/>
            <person name="Seo M."/>
            <person name="Sato S."/>
            <person name="Yamada T."/>
            <person name="Mori H."/>
            <person name="Tajima N."/>
            <person name="Moriyama T."/>
            <person name="Ikeuchi M."/>
            <person name="Watanabe M."/>
            <person name="Wada H."/>
            <person name="Kobayashi K."/>
            <person name="Saito M."/>
            <person name="Masuda T."/>
            <person name="Sasaki-Sekimoto Y."/>
            <person name="Mashiguchi K."/>
            <person name="Awai K."/>
            <person name="Shimojima M."/>
            <person name="Masuda S."/>
            <person name="Iwai M."/>
            <person name="Nobusawa T."/>
            <person name="Narise T."/>
            <person name="Kondo S."/>
            <person name="Saito H."/>
            <person name="Sato R."/>
            <person name="Murakawa M."/>
            <person name="Ihara Y."/>
            <person name="Oshima-Yamada Y."/>
            <person name="Ohtaka K."/>
            <person name="Satoh M."/>
            <person name="Sonobe K."/>
            <person name="Ishii M."/>
            <person name="Ohtani R."/>
            <person name="Kanamori-Sato M."/>
            <person name="Honoki R."/>
            <person name="Miyazaki D."/>
            <person name="Mochizuki H."/>
            <person name="Umetsu J."/>
            <person name="Higashi K."/>
            <person name="Shibata D."/>
            <person name="Kamiya Y."/>
            <person name="Sato N."/>
            <person name="Nakamura Y."/>
            <person name="Tabata S."/>
            <person name="Ida S."/>
            <person name="Kurokawa K."/>
            <person name="Ohta H."/>
        </authorList>
    </citation>
    <scope>NUCLEOTIDE SEQUENCE [LARGE SCALE GENOMIC DNA]</scope>
    <source>
        <strain evidence="1 2">NIES-2285</strain>
    </source>
</reference>
<keyword evidence="2" id="KW-1185">Reference proteome</keyword>
<dbReference type="InterPro" id="IPR036047">
    <property type="entry name" value="F-box-like_dom_sf"/>
</dbReference>
<accession>A0A1Y1I635</accession>
<dbReference type="Proteomes" id="UP000054558">
    <property type="component" value="Unassembled WGS sequence"/>
</dbReference>
<gene>
    <name evidence="1" type="ORF">KFL_001970120</name>
</gene>
<evidence type="ECO:0008006" key="3">
    <source>
        <dbReference type="Google" id="ProtNLM"/>
    </source>
</evidence>